<dbReference type="OrthoDB" id="581870at2"/>
<dbReference type="Proteomes" id="UP000051497">
    <property type="component" value="Unassembled WGS sequence"/>
</dbReference>
<dbReference type="AlphaFoldDB" id="A0A0Q9Z229"/>
<keyword evidence="3 6" id="KW-0812">Transmembrane</keyword>
<name>A0A0Q9Z229_9GAMM</name>
<proteinExistence type="predicted"/>
<evidence type="ECO:0000256" key="6">
    <source>
        <dbReference type="SAM" id="Phobius"/>
    </source>
</evidence>
<dbReference type="EMBL" id="LKAJ02000001">
    <property type="protein sequence ID" value="MCS5712088.1"/>
    <property type="molecule type" value="Genomic_DNA"/>
</dbReference>
<evidence type="ECO:0000313" key="8">
    <source>
        <dbReference type="EMBL" id="MCS5712088.1"/>
    </source>
</evidence>
<reference evidence="7" key="1">
    <citation type="submission" date="2015-09" db="EMBL/GenBank/DDBJ databases">
        <title>Draft Genome Sequences of Two Novel Amoeba-resistant Intranuclear Bacteria, Candidatus Berkiella cookevillensis and Candidatus Berkiella aquae.</title>
        <authorList>
            <person name="Mehari Y.T."/>
            <person name="Arivett B.A."/>
            <person name="Farone A.L."/>
            <person name="Gunderson J.H."/>
            <person name="Farone M.B."/>
        </authorList>
    </citation>
    <scope>NUCLEOTIDE SEQUENCE [LARGE SCALE GENOMIC DNA]</scope>
    <source>
        <strain evidence="7">HT99</strain>
    </source>
</reference>
<evidence type="ECO:0000313" key="7">
    <source>
        <dbReference type="EMBL" id="KRG22547.1"/>
    </source>
</evidence>
<comment type="caution">
    <text evidence="7">The sequence shown here is derived from an EMBL/GenBank/DDBJ whole genome shotgun (WGS) entry which is preliminary data.</text>
</comment>
<reference evidence="8" key="3">
    <citation type="submission" date="2021-06" db="EMBL/GenBank/DDBJ databases">
        <title>Genomic Description and Analysis of Intracellular Bacteria, Candidatus Berkiella cookevillensis and Candidatus Berkiella aquae.</title>
        <authorList>
            <person name="Kidane D.T."/>
            <person name="Mehari Y.T."/>
            <person name="Rice F.C."/>
            <person name="Arivett B.A."/>
            <person name="Farone A.L."/>
            <person name="Berk S.G."/>
            <person name="Farone M.B."/>
        </authorList>
    </citation>
    <scope>NUCLEOTIDE SEQUENCE</scope>
    <source>
        <strain evidence="8">HT99</strain>
    </source>
</reference>
<keyword evidence="9" id="KW-1185">Reference proteome</keyword>
<feature type="transmembrane region" description="Helical" evidence="6">
    <location>
        <begin position="122"/>
        <end position="143"/>
    </location>
</feature>
<dbReference type="GO" id="GO:0005886">
    <property type="term" value="C:plasma membrane"/>
    <property type="evidence" value="ECO:0007669"/>
    <property type="project" value="UniProtKB-SubCell"/>
</dbReference>
<gene>
    <name evidence="7" type="primary">rhtB</name>
    <name evidence="7" type="ORF">HT99x_00083</name>
    <name evidence="8" type="ORF">HT99x_011655</name>
</gene>
<dbReference type="EMBL" id="LKAJ01000001">
    <property type="protein sequence ID" value="KRG22547.1"/>
    <property type="molecule type" value="Genomic_DNA"/>
</dbReference>
<accession>A0A0Q9Z229</accession>
<reference evidence="8" key="2">
    <citation type="journal article" date="2016" name="Genome Announc.">
        <title>Draft Genome Sequences of Two Novel Amoeba-Resistant Intranuclear Bacteria, 'Candidatus Berkiella cookevillensis' and 'Candidatus Berkiella aquae'.</title>
        <authorList>
            <person name="Mehari Y.T."/>
            <person name="Arivett B.A."/>
            <person name="Farone A.L."/>
            <person name="Gunderson J.H."/>
            <person name="Farone M.B."/>
        </authorList>
    </citation>
    <scope>NUCLEOTIDE SEQUENCE</scope>
    <source>
        <strain evidence="8">HT99</strain>
    </source>
</reference>
<evidence type="ECO:0000256" key="2">
    <source>
        <dbReference type="ARBA" id="ARBA00022475"/>
    </source>
</evidence>
<keyword evidence="2" id="KW-1003">Cell membrane</keyword>
<dbReference type="GO" id="GO:0015171">
    <property type="term" value="F:amino acid transmembrane transporter activity"/>
    <property type="evidence" value="ECO:0007669"/>
    <property type="project" value="TreeGrafter"/>
</dbReference>
<keyword evidence="5 6" id="KW-0472">Membrane</keyword>
<feature type="transmembrane region" description="Helical" evidence="6">
    <location>
        <begin position="149"/>
        <end position="174"/>
    </location>
</feature>
<evidence type="ECO:0000256" key="1">
    <source>
        <dbReference type="ARBA" id="ARBA00004651"/>
    </source>
</evidence>
<evidence type="ECO:0000256" key="5">
    <source>
        <dbReference type="ARBA" id="ARBA00023136"/>
    </source>
</evidence>
<dbReference type="PANTHER" id="PTHR30086">
    <property type="entry name" value="ARGININE EXPORTER PROTEIN ARGO"/>
    <property type="match status" value="1"/>
</dbReference>
<feature type="transmembrane region" description="Helical" evidence="6">
    <location>
        <begin position="6"/>
        <end position="28"/>
    </location>
</feature>
<dbReference type="STRING" id="295108.HT99x_00083"/>
<organism evidence="7">
    <name type="scientific">Candidatus Berkiella aquae</name>
    <dbReference type="NCBI Taxonomy" id="295108"/>
    <lineage>
        <taxon>Bacteria</taxon>
        <taxon>Pseudomonadati</taxon>
        <taxon>Pseudomonadota</taxon>
        <taxon>Gammaproteobacteria</taxon>
        <taxon>Candidatus Berkiellales</taxon>
        <taxon>Candidatus Berkiellaceae</taxon>
        <taxon>Candidatus Berkiella</taxon>
    </lineage>
</organism>
<dbReference type="RefSeq" id="WP_075064748.1">
    <property type="nucleotide sequence ID" value="NZ_LKAJ02000001.1"/>
</dbReference>
<keyword evidence="4 6" id="KW-1133">Transmembrane helix</keyword>
<dbReference type="Pfam" id="PF01810">
    <property type="entry name" value="LysE"/>
    <property type="match status" value="1"/>
</dbReference>
<evidence type="ECO:0000256" key="4">
    <source>
        <dbReference type="ARBA" id="ARBA00022989"/>
    </source>
</evidence>
<dbReference type="PIRSF" id="PIRSF006324">
    <property type="entry name" value="LeuE"/>
    <property type="match status" value="1"/>
</dbReference>
<protein>
    <submittedName>
        <fullName evidence="7">Homoserine/homoserine lactone efflux protein</fullName>
    </submittedName>
    <submittedName>
        <fullName evidence="8">LysE family transporter</fullName>
    </submittedName>
</protein>
<evidence type="ECO:0000256" key="3">
    <source>
        <dbReference type="ARBA" id="ARBA00022692"/>
    </source>
</evidence>
<comment type="subcellular location">
    <subcellularLocation>
        <location evidence="1">Cell membrane</location>
        <topology evidence="1">Multi-pass membrane protein</topology>
    </subcellularLocation>
</comment>
<dbReference type="PANTHER" id="PTHR30086:SF21">
    <property type="entry name" value="TRANSPORT PROTEIN"/>
    <property type="match status" value="1"/>
</dbReference>
<evidence type="ECO:0000313" key="9">
    <source>
        <dbReference type="Proteomes" id="UP000051497"/>
    </source>
</evidence>
<feature type="transmembrane region" description="Helical" evidence="6">
    <location>
        <begin position="40"/>
        <end position="65"/>
    </location>
</feature>
<dbReference type="InterPro" id="IPR001123">
    <property type="entry name" value="LeuE-type"/>
</dbReference>
<sequence>MFYLNEFLTLAVIGFLGAISPGPDFVIVTQHSLQHGKKSGLYTAIGIALGCLVHVTYCVIGIGIIVAKSVVAFNIIKYCGAAYLIYLGCKGLFSRQSGMLNLSSSAQAAPALSSWDSAKRGFLVNILNPKATLFFLSVFSQVIDPQTPRLIQALFGLEFSLISLCWFGSLAFILTHDALKQKLTAAQKYLDKMLGGALIALGLKVATLTQ</sequence>